<proteinExistence type="predicted"/>
<feature type="compositionally biased region" description="Polar residues" evidence="1">
    <location>
        <begin position="196"/>
        <end position="205"/>
    </location>
</feature>
<dbReference type="RefSeq" id="WP_192755039.1">
    <property type="nucleotide sequence ID" value="NZ_BAABJL010000176.1"/>
</dbReference>
<keyword evidence="2" id="KW-0812">Transmembrane</keyword>
<comment type="caution">
    <text evidence="3">The sequence shown here is derived from an EMBL/GenBank/DDBJ whole genome shotgun (WGS) entry which is preliminary data.</text>
</comment>
<evidence type="ECO:0000313" key="4">
    <source>
        <dbReference type="Proteomes" id="UP000638648"/>
    </source>
</evidence>
<keyword evidence="2" id="KW-1133">Transmembrane helix</keyword>
<feature type="region of interest" description="Disordered" evidence="1">
    <location>
        <begin position="177"/>
        <end position="205"/>
    </location>
</feature>
<dbReference type="Proteomes" id="UP000638648">
    <property type="component" value="Unassembled WGS sequence"/>
</dbReference>
<dbReference type="EMBL" id="JADBEM010000001">
    <property type="protein sequence ID" value="MBE1611900.1"/>
    <property type="molecule type" value="Genomic_DNA"/>
</dbReference>
<name>A0A927N3C7_9ACTN</name>
<organism evidence="3 4">
    <name type="scientific">Actinopolymorpha pittospori</name>
    <dbReference type="NCBI Taxonomy" id="648752"/>
    <lineage>
        <taxon>Bacteria</taxon>
        <taxon>Bacillati</taxon>
        <taxon>Actinomycetota</taxon>
        <taxon>Actinomycetes</taxon>
        <taxon>Propionibacteriales</taxon>
        <taxon>Actinopolymorphaceae</taxon>
        <taxon>Actinopolymorpha</taxon>
    </lineage>
</organism>
<accession>A0A927N3C7</accession>
<protein>
    <submittedName>
        <fullName evidence="3">Uncharacterized protein</fullName>
    </submittedName>
</protein>
<keyword evidence="4" id="KW-1185">Reference proteome</keyword>
<feature type="transmembrane region" description="Helical" evidence="2">
    <location>
        <begin position="29"/>
        <end position="47"/>
    </location>
</feature>
<evidence type="ECO:0000313" key="3">
    <source>
        <dbReference type="EMBL" id="MBE1611900.1"/>
    </source>
</evidence>
<keyword evidence="2" id="KW-0472">Membrane</keyword>
<reference evidence="3" key="1">
    <citation type="submission" date="2020-10" db="EMBL/GenBank/DDBJ databases">
        <title>Sequencing the genomes of 1000 actinobacteria strains.</title>
        <authorList>
            <person name="Klenk H.-P."/>
        </authorList>
    </citation>
    <scope>NUCLEOTIDE SEQUENCE</scope>
    <source>
        <strain evidence="3">DSM 45354</strain>
    </source>
</reference>
<sequence length="306" mass="33133">MHWSDGDTTSDRFDVAEVGEPRRRNVPRWLRFGLLVLGAMVVGWLLLQRLTAADTGVEVADPRFDSNYVVQVDLTVTNRLGDPQVLLAPKPPKLPGLEYVGMFRGERVTEYGEDGSADAVPLAPHGRRTLTLVWKVRDCVPALAAGGRQVVVPLEVGRAIGAKATLQVSTGRQRDLLPSVCDTSPTTGQPRFVASESDSAPGENSTITTFVRVQNTGGRPISYRSTGLPSGAAIDLTPRLPDRYGPVPVGDQQAVLLSFRSNDCRVPEQGPATVVMRFRSTGSDRDETLEVRLADSWANFLGVCTP</sequence>
<gene>
    <name evidence="3" type="ORF">HEB94_008748</name>
</gene>
<dbReference type="AlphaFoldDB" id="A0A927N3C7"/>
<evidence type="ECO:0000256" key="2">
    <source>
        <dbReference type="SAM" id="Phobius"/>
    </source>
</evidence>
<evidence type="ECO:0000256" key="1">
    <source>
        <dbReference type="SAM" id="MobiDB-lite"/>
    </source>
</evidence>